<evidence type="ECO:0000313" key="5">
    <source>
        <dbReference type="Proteomes" id="UP000185434"/>
    </source>
</evidence>
<evidence type="ECO:0000259" key="3">
    <source>
        <dbReference type="Pfam" id="PF05368"/>
    </source>
</evidence>
<dbReference type="OrthoDB" id="319724at2"/>
<dbReference type="KEGG" id="cfk:CFRA_04130"/>
<gene>
    <name evidence="4" type="ORF">CFRA_04130</name>
</gene>
<evidence type="ECO:0000313" key="4">
    <source>
        <dbReference type="EMBL" id="APT88589.1"/>
    </source>
</evidence>
<dbReference type="CDD" id="cd05251">
    <property type="entry name" value="NmrA_like_SDR_a"/>
    <property type="match status" value="1"/>
</dbReference>
<dbReference type="Pfam" id="PF05368">
    <property type="entry name" value="NmrA"/>
    <property type="match status" value="1"/>
</dbReference>
<dbReference type="PANTHER" id="PTHR42748:SF7">
    <property type="entry name" value="NMRA LIKE REDOX SENSOR 1-RELATED"/>
    <property type="match status" value="1"/>
</dbReference>
<dbReference type="EMBL" id="CP009247">
    <property type="protein sequence ID" value="APT88589.1"/>
    <property type="molecule type" value="Genomic_DNA"/>
</dbReference>
<accession>A0A1L7CRZ0</accession>
<dbReference type="Gene3D" id="3.90.25.10">
    <property type="entry name" value="UDP-galactose 4-epimerase, domain 1"/>
    <property type="match status" value="1"/>
</dbReference>
<evidence type="ECO:0000256" key="1">
    <source>
        <dbReference type="ARBA" id="ARBA00006328"/>
    </source>
</evidence>
<dbReference type="PANTHER" id="PTHR42748">
    <property type="entry name" value="NITROGEN METABOLITE REPRESSION PROTEIN NMRA FAMILY MEMBER"/>
    <property type="match status" value="1"/>
</dbReference>
<dbReference type="InterPro" id="IPR008030">
    <property type="entry name" value="NmrA-like"/>
</dbReference>
<comment type="similarity">
    <text evidence="1">Belongs to the NmrA-type oxidoreductase family.</text>
</comment>
<dbReference type="SUPFAM" id="SSF51735">
    <property type="entry name" value="NAD(P)-binding Rossmann-fold domains"/>
    <property type="match status" value="1"/>
</dbReference>
<organism evidence="4 5">
    <name type="scientific">Corynebacterium frankenforstense DSM 45800</name>
    <dbReference type="NCBI Taxonomy" id="1437875"/>
    <lineage>
        <taxon>Bacteria</taxon>
        <taxon>Bacillati</taxon>
        <taxon>Actinomycetota</taxon>
        <taxon>Actinomycetes</taxon>
        <taxon>Mycobacteriales</taxon>
        <taxon>Corynebacteriaceae</taxon>
        <taxon>Corynebacterium</taxon>
    </lineage>
</organism>
<evidence type="ECO:0000256" key="2">
    <source>
        <dbReference type="ARBA" id="ARBA00022857"/>
    </source>
</evidence>
<keyword evidence="5" id="KW-1185">Reference proteome</keyword>
<dbReference type="InterPro" id="IPR036291">
    <property type="entry name" value="NAD(P)-bd_dom_sf"/>
</dbReference>
<keyword evidence="2" id="KW-0521">NADP</keyword>
<sequence>MNTTIAVIGATGNQGGAVADALLRRGAQVRALVRDPQKAEGLAGRGAQLIKGDFTDPQVLRALFEGVDAAFFMTVPQGDEVADGRTVVDAAKRAGVPRLVFDSVGGAERHTGIGHFETKRRVEEYIAERKAPATVVRPVYFMENLLHAVTVEDGEIVIRQPLAADVPLQMISVRDIGEVVAEVLLGTDVPGGAVEIAGDEKTGADIARAFSEATGMPARWEEIPVDSVPMRDARDMFEWFTRLPAYRADFAETRRLAPGVMDLDTWLSSLDLEGVLQA</sequence>
<feature type="domain" description="NmrA-like" evidence="3">
    <location>
        <begin position="1"/>
        <end position="226"/>
    </location>
</feature>
<name>A0A1L7CRZ0_9CORY</name>
<protein>
    <recommendedName>
        <fullName evidence="3">NmrA-like domain-containing protein</fullName>
    </recommendedName>
</protein>
<reference evidence="4 5" key="1">
    <citation type="submission" date="2014-08" db="EMBL/GenBank/DDBJ databases">
        <title>Complete genome sequence of Corynebacterium frankenforstense ST18(T) (=DSM 45800(T)), isolated from raw cow milk.</title>
        <authorList>
            <person name="Ruckert C."/>
            <person name="Albersmeier A."/>
            <person name="Winkler A."/>
            <person name="Lipski A."/>
            <person name="Kalinowski J."/>
        </authorList>
    </citation>
    <scope>NUCLEOTIDE SEQUENCE [LARGE SCALE GENOMIC DNA]</scope>
    <source>
        <strain evidence="4 5">ST18</strain>
    </source>
</reference>
<dbReference type="Proteomes" id="UP000185434">
    <property type="component" value="Chromosome"/>
</dbReference>
<dbReference type="InterPro" id="IPR051164">
    <property type="entry name" value="NmrA-like_oxidored"/>
</dbReference>
<dbReference type="AlphaFoldDB" id="A0A1L7CRZ0"/>
<proteinExistence type="inferred from homology"/>
<dbReference type="RefSeq" id="WP_075663577.1">
    <property type="nucleotide sequence ID" value="NZ_CP009247.1"/>
</dbReference>
<dbReference type="STRING" id="1437875.CFRA_04130"/>
<dbReference type="Gene3D" id="3.40.50.720">
    <property type="entry name" value="NAD(P)-binding Rossmann-like Domain"/>
    <property type="match status" value="1"/>
</dbReference>